<evidence type="ECO:0000313" key="1">
    <source>
        <dbReference type="EMBL" id="KAJ1143052.1"/>
    </source>
</evidence>
<dbReference type="EMBL" id="JANPWB010000010">
    <property type="protein sequence ID" value="KAJ1143052.1"/>
    <property type="molecule type" value="Genomic_DNA"/>
</dbReference>
<organism evidence="1 2">
    <name type="scientific">Pleurodeles waltl</name>
    <name type="common">Iberian ribbed newt</name>
    <dbReference type="NCBI Taxonomy" id="8319"/>
    <lineage>
        <taxon>Eukaryota</taxon>
        <taxon>Metazoa</taxon>
        <taxon>Chordata</taxon>
        <taxon>Craniata</taxon>
        <taxon>Vertebrata</taxon>
        <taxon>Euteleostomi</taxon>
        <taxon>Amphibia</taxon>
        <taxon>Batrachia</taxon>
        <taxon>Caudata</taxon>
        <taxon>Salamandroidea</taxon>
        <taxon>Salamandridae</taxon>
        <taxon>Pleurodelinae</taxon>
        <taxon>Pleurodeles</taxon>
    </lineage>
</organism>
<name>A0AAV7QRC2_PLEWA</name>
<gene>
    <name evidence="1" type="ORF">NDU88_009364</name>
</gene>
<proteinExistence type="predicted"/>
<sequence length="215" mass="24522">TTVRRRRHKSKGLVPSSRDYLQPSAQTRKALKLEYSGTDLVSAIETHSSQKATKMADESVCGPTYALDDRHMDSEMLQSIYNSIKELQTETRAESHRARLATKQLQGTVRKVVKYCTEIEGKLSLMEERTSVVEGEIEAEKAQTTMHEGQLTDIMWKLEDQENRQRRNNLRCLGVKEEAEGSNIRAYMIKVLQEAFLSFPIGTGKLRSRGYIDTH</sequence>
<feature type="non-terminal residue" evidence="1">
    <location>
        <position position="1"/>
    </location>
</feature>
<keyword evidence="2" id="KW-1185">Reference proteome</keyword>
<reference evidence="1" key="1">
    <citation type="journal article" date="2022" name="bioRxiv">
        <title>Sequencing and chromosome-scale assembly of the giantPleurodeles waltlgenome.</title>
        <authorList>
            <person name="Brown T."/>
            <person name="Elewa A."/>
            <person name="Iarovenko S."/>
            <person name="Subramanian E."/>
            <person name="Araus A.J."/>
            <person name="Petzold A."/>
            <person name="Susuki M."/>
            <person name="Suzuki K.-i.T."/>
            <person name="Hayashi T."/>
            <person name="Toyoda A."/>
            <person name="Oliveira C."/>
            <person name="Osipova E."/>
            <person name="Leigh N.D."/>
            <person name="Simon A."/>
            <person name="Yun M.H."/>
        </authorList>
    </citation>
    <scope>NUCLEOTIDE SEQUENCE</scope>
    <source>
        <strain evidence="1">20211129_DDA</strain>
        <tissue evidence="1">Liver</tissue>
    </source>
</reference>
<dbReference type="Proteomes" id="UP001066276">
    <property type="component" value="Chromosome 6"/>
</dbReference>
<dbReference type="AlphaFoldDB" id="A0AAV7QRC2"/>
<protein>
    <submittedName>
        <fullName evidence="1">Uncharacterized protein</fullName>
    </submittedName>
</protein>
<evidence type="ECO:0000313" key="2">
    <source>
        <dbReference type="Proteomes" id="UP001066276"/>
    </source>
</evidence>
<accession>A0AAV7QRC2</accession>
<comment type="caution">
    <text evidence="1">The sequence shown here is derived from an EMBL/GenBank/DDBJ whole genome shotgun (WGS) entry which is preliminary data.</text>
</comment>